<dbReference type="EMBL" id="CM007649">
    <property type="protein sequence ID" value="ONM35297.1"/>
    <property type="molecule type" value="Genomic_DNA"/>
</dbReference>
<dbReference type="AlphaFoldDB" id="A0A1D6N3N1"/>
<name>A0A1D6N3N1_MAIZE</name>
<sequence>MYCKILGIKHLYTNDNINFKYICLHKCTFFMSSMSMDLLCFPLVLHEPLESRSAFSIKLLIIGITAKCELVKKDGCNQHSFQLIHDSDL</sequence>
<reference evidence="1" key="1">
    <citation type="submission" date="2015-12" db="EMBL/GenBank/DDBJ databases">
        <title>Update maize B73 reference genome by single molecule sequencing technologies.</title>
        <authorList>
            <consortium name="Maize Genome Sequencing Project"/>
            <person name="Ware D."/>
        </authorList>
    </citation>
    <scope>NUCLEOTIDE SEQUENCE [LARGE SCALE GENOMIC DNA]</scope>
    <source>
        <tissue evidence="1">Seedling</tissue>
    </source>
</reference>
<gene>
    <name evidence="1" type="ORF">ZEAMMB73_Zm00001d042416</name>
</gene>
<accession>A0A1D6N3N1</accession>
<keyword evidence="1" id="KW-0378">Hydrolase</keyword>
<dbReference type="GO" id="GO:0004386">
    <property type="term" value="F:helicase activity"/>
    <property type="evidence" value="ECO:0007669"/>
    <property type="project" value="UniProtKB-KW"/>
</dbReference>
<keyword evidence="1" id="KW-0547">Nucleotide-binding</keyword>
<proteinExistence type="predicted"/>
<evidence type="ECO:0000313" key="1">
    <source>
        <dbReference type="EMBL" id="ONM35297.1"/>
    </source>
</evidence>
<protein>
    <submittedName>
        <fullName evidence="1">DEAD box RNA helicase1</fullName>
    </submittedName>
</protein>
<organism evidence="1">
    <name type="scientific">Zea mays</name>
    <name type="common">Maize</name>
    <dbReference type="NCBI Taxonomy" id="4577"/>
    <lineage>
        <taxon>Eukaryota</taxon>
        <taxon>Viridiplantae</taxon>
        <taxon>Streptophyta</taxon>
        <taxon>Embryophyta</taxon>
        <taxon>Tracheophyta</taxon>
        <taxon>Spermatophyta</taxon>
        <taxon>Magnoliopsida</taxon>
        <taxon>Liliopsida</taxon>
        <taxon>Poales</taxon>
        <taxon>Poaceae</taxon>
        <taxon>PACMAD clade</taxon>
        <taxon>Panicoideae</taxon>
        <taxon>Andropogonodae</taxon>
        <taxon>Andropogoneae</taxon>
        <taxon>Tripsacinae</taxon>
        <taxon>Zea</taxon>
    </lineage>
</organism>
<keyword evidence="1" id="KW-0347">Helicase</keyword>
<keyword evidence="1" id="KW-0067">ATP-binding</keyword>